<sequence length="538" mass="60561">MDWNFDESAIAGRSRLQLTPRGYDPRTLTQIIEGVPFPATPHGGDCTHTPATRESNVKRPRIVAHASLPSAYVQRASPGSIFDQPLDYIPSTPSRPRHCQHYPSSHAPMMQMLLDNMDDLSLETLQELPVARRLFPDHQPSAGGDEDVFGMCSMPVCHSPACSVGGACVPSPRRLPTVLPPRHTDAEHSGQMWCPERKHWVLTAHFGNDQPLRNICNGCRMRAGTDKPLKKGHYTDCDHSGKFCCTYSKHWVKEEEFGPGATCTCCKEKRHVRSNRRNAQIDVNNQPQLPPNQPPPNIPPVSQHMPALSAQDQQNLDTVRKKLLAIAVERCAMCHEEWFDLDVNIHGMCARCRRTPKYKPANAMFPGAYPNHLPELTQMEEMLIAPVHALVQVWQVRGGQYKYTGHICNFPCETAVFHAKVPILPEQVDVIIMHRKGQASTLNLALTEDFRQWLEYLRVNHPTFQSNECTVDFDALNQLPEDGSIYDRLHDVDVQEMNETFEEGPQQGDDPGDVPETPLYSRGFVPAAGTWQDDIEQL</sequence>
<dbReference type="AlphaFoldDB" id="A0A4S8MK35"/>
<feature type="compositionally biased region" description="Pro residues" evidence="1">
    <location>
        <begin position="288"/>
        <end position="299"/>
    </location>
</feature>
<reference evidence="3 4" key="1">
    <citation type="journal article" date="2019" name="Nat. Ecol. Evol.">
        <title>Megaphylogeny resolves global patterns of mushroom evolution.</title>
        <authorList>
            <person name="Varga T."/>
            <person name="Krizsan K."/>
            <person name="Foldi C."/>
            <person name="Dima B."/>
            <person name="Sanchez-Garcia M."/>
            <person name="Sanchez-Ramirez S."/>
            <person name="Szollosi G.J."/>
            <person name="Szarkandi J.G."/>
            <person name="Papp V."/>
            <person name="Albert L."/>
            <person name="Andreopoulos W."/>
            <person name="Angelini C."/>
            <person name="Antonin V."/>
            <person name="Barry K.W."/>
            <person name="Bougher N.L."/>
            <person name="Buchanan P."/>
            <person name="Buyck B."/>
            <person name="Bense V."/>
            <person name="Catcheside P."/>
            <person name="Chovatia M."/>
            <person name="Cooper J."/>
            <person name="Damon W."/>
            <person name="Desjardin D."/>
            <person name="Finy P."/>
            <person name="Geml J."/>
            <person name="Haridas S."/>
            <person name="Hughes K."/>
            <person name="Justo A."/>
            <person name="Karasinski D."/>
            <person name="Kautmanova I."/>
            <person name="Kiss B."/>
            <person name="Kocsube S."/>
            <person name="Kotiranta H."/>
            <person name="LaButti K.M."/>
            <person name="Lechner B.E."/>
            <person name="Liimatainen K."/>
            <person name="Lipzen A."/>
            <person name="Lukacs Z."/>
            <person name="Mihaltcheva S."/>
            <person name="Morgado L.N."/>
            <person name="Niskanen T."/>
            <person name="Noordeloos M.E."/>
            <person name="Ohm R.A."/>
            <person name="Ortiz-Santana B."/>
            <person name="Ovrebo C."/>
            <person name="Racz N."/>
            <person name="Riley R."/>
            <person name="Savchenko A."/>
            <person name="Shiryaev A."/>
            <person name="Soop K."/>
            <person name="Spirin V."/>
            <person name="Szebenyi C."/>
            <person name="Tomsovsky M."/>
            <person name="Tulloss R.E."/>
            <person name="Uehling J."/>
            <person name="Grigoriev I.V."/>
            <person name="Vagvolgyi C."/>
            <person name="Papp T."/>
            <person name="Martin F.M."/>
            <person name="Miettinen O."/>
            <person name="Hibbett D.S."/>
            <person name="Nagy L.G."/>
        </authorList>
    </citation>
    <scope>NUCLEOTIDE SEQUENCE [LARGE SCALE GENOMIC DNA]</scope>
    <source>
        <strain evidence="3 4">CBS 962.96</strain>
    </source>
</reference>
<dbReference type="EMBL" id="ML179070">
    <property type="protein sequence ID" value="THV03135.1"/>
    <property type="molecule type" value="Genomic_DNA"/>
</dbReference>
<keyword evidence="4" id="KW-1185">Reference proteome</keyword>
<dbReference type="Proteomes" id="UP000297245">
    <property type="component" value="Unassembled WGS sequence"/>
</dbReference>
<accession>A0A4S8MK35</accession>
<feature type="domain" description="DUF6570" evidence="2">
    <location>
        <begin position="353"/>
        <end position="476"/>
    </location>
</feature>
<proteinExistence type="predicted"/>
<gene>
    <name evidence="3" type="ORF">K435DRAFT_792023</name>
</gene>
<evidence type="ECO:0000313" key="3">
    <source>
        <dbReference type="EMBL" id="THV03135.1"/>
    </source>
</evidence>
<dbReference type="Pfam" id="PF20209">
    <property type="entry name" value="DUF6570"/>
    <property type="match status" value="1"/>
</dbReference>
<evidence type="ECO:0000256" key="1">
    <source>
        <dbReference type="SAM" id="MobiDB-lite"/>
    </source>
</evidence>
<evidence type="ECO:0000259" key="2">
    <source>
        <dbReference type="Pfam" id="PF20209"/>
    </source>
</evidence>
<organism evidence="3 4">
    <name type="scientific">Dendrothele bispora (strain CBS 962.96)</name>
    <dbReference type="NCBI Taxonomy" id="1314807"/>
    <lineage>
        <taxon>Eukaryota</taxon>
        <taxon>Fungi</taxon>
        <taxon>Dikarya</taxon>
        <taxon>Basidiomycota</taxon>
        <taxon>Agaricomycotina</taxon>
        <taxon>Agaricomycetes</taxon>
        <taxon>Agaricomycetidae</taxon>
        <taxon>Agaricales</taxon>
        <taxon>Agaricales incertae sedis</taxon>
        <taxon>Dendrothele</taxon>
    </lineage>
</organism>
<name>A0A4S8MK35_DENBC</name>
<feature type="region of interest" description="Disordered" evidence="1">
    <location>
        <begin position="277"/>
        <end position="308"/>
    </location>
</feature>
<feature type="region of interest" description="Disordered" evidence="1">
    <location>
        <begin position="500"/>
        <end position="525"/>
    </location>
</feature>
<evidence type="ECO:0000313" key="4">
    <source>
        <dbReference type="Proteomes" id="UP000297245"/>
    </source>
</evidence>
<dbReference type="InterPro" id="IPR046700">
    <property type="entry name" value="DUF6570"/>
</dbReference>
<protein>
    <recommendedName>
        <fullName evidence="2">DUF6570 domain-containing protein</fullName>
    </recommendedName>
</protein>
<dbReference type="OrthoDB" id="2869144at2759"/>